<gene>
    <name evidence="2" type="ORF">ESO86_02930</name>
</gene>
<comment type="caution">
    <text evidence="2">The sequence shown here is derived from an EMBL/GenBank/DDBJ whole genome shotgun (WGS) entry which is preliminary data.</text>
</comment>
<accession>A0A4Q2JV20</accession>
<protein>
    <recommendedName>
        <fullName evidence="1">Putative Flp pilus-assembly TadG-like N-terminal domain-containing protein</fullName>
    </recommendedName>
</protein>
<keyword evidence="3" id="KW-1185">Reference proteome</keyword>
<evidence type="ECO:0000259" key="1">
    <source>
        <dbReference type="Pfam" id="PF13400"/>
    </source>
</evidence>
<dbReference type="EMBL" id="SDPL01000024">
    <property type="protein sequence ID" value="RXZ50250.1"/>
    <property type="molecule type" value="Genomic_DNA"/>
</dbReference>
<reference evidence="2 3" key="1">
    <citation type="submission" date="2019-01" db="EMBL/GenBank/DDBJ databases">
        <authorList>
            <person name="Li J."/>
        </authorList>
    </citation>
    <scope>NUCLEOTIDE SEQUENCE [LARGE SCALE GENOMIC DNA]</scope>
    <source>
        <strain evidence="2 3">CGMCC 4.7180</strain>
    </source>
</reference>
<dbReference type="Proteomes" id="UP000292881">
    <property type="component" value="Unassembled WGS sequence"/>
</dbReference>
<dbReference type="AlphaFoldDB" id="A0A4Q2JV20"/>
<name>A0A4Q2JV20_9MICO</name>
<organism evidence="2 3">
    <name type="scientific">Agromyces binzhouensis</name>
    <dbReference type="NCBI Taxonomy" id="1817495"/>
    <lineage>
        <taxon>Bacteria</taxon>
        <taxon>Bacillati</taxon>
        <taxon>Actinomycetota</taxon>
        <taxon>Actinomycetes</taxon>
        <taxon>Micrococcales</taxon>
        <taxon>Microbacteriaceae</taxon>
        <taxon>Agromyces</taxon>
    </lineage>
</organism>
<evidence type="ECO:0000313" key="3">
    <source>
        <dbReference type="Proteomes" id="UP000292881"/>
    </source>
</evidence>
<dbReference type="OrthoDB" id="5187898at2"/>
<dbReference type="InterPro" id="IPR028087">
    <property type="entry name" value="Tad_N"/>
</dbReference>
<feature type="domain" description="Putative Flp pilus-assembly TadG-like N-terminal" evidence="1">
    <location>
        <begin position="15"/>
        <end position="60"/>
    </location>
</feature>
<dbReference type="Pfam" id="PF13400">
    <property type="entry name" value="Tad"/>
    <property type="match status" value="1"/>
</dbReference>
<proteinExistence type="predicted"/>
<sequence length="330" mass="34268">MRRMIERLRGGERGASAVLVGLMIVPLIGAAAIAVDVGALYAERAAQQNGADGAAMAVATACAADESACGASAGSIASDFVLQNSFISSPTALAPQIDYDANRVTVTTDNSVSHPLASVLTGINSTVVQAVSSAEWGSPNSGIVLPLALSLCEFQDPTLEIRVLIEYHQTSENDCTRSDGQPVEGGFGWLDLEGGQCETFIDLDTGFVGSDPGIDPAAECAYLFNDLEGETVLVPVYDGGNDINGQNGEFHIMAFAAFVVTGWKLTGGGPGVFNNPDPLSPACVGACRGIQGYFTEWVDLGADWEVGGPDFGVDVVRLVITDSQLADLLD</sequence>
<evidence type="ECO:0000313" key="2">
    <source>
        <dbReference type="EMBL" id="RXZ50250.1"/>
    </source>
</evidence>